<protein>
    <recommendedName>
        <fullName evidence="4">DUF4271 domain-containing protein</fullName>
    </recommendedName>
</protein>
<proteinExistence type="predicted"/>
<comment type="caution">
    <text evidence="2">The sequence shown here is derived from an EMBL/GenBank/DDBJ whole genome shotgun (WGS) entry which is preliminary data.</text>
</comment>
<gene>
    <name evidence="2" type="ORF">ACM15_01375</name>
</gene>
<keyword evidence="1" id="KW-1133">Transmembrane helix</keyword>
<reference evidence="2 3" key="1">
    <citation type="submission" date="2015-06" db="EMBL/GenBank/DDBJ databases">
        <title>Draft Genome Sequence of Parabacteroides goldsteinii with Putative Novel Metallo-Beta-Lactamases Isolated from a Blood Culture from a Human Patient.</title>
        <authorList>
            <person name="Krogh T.J."/>
            <person name="Agergaard C.N."/>
            <person name="Moller-Jensen J."/>
            <person name="Justesen U.S."/>
        </authorList>
    </citation>
    <scope>NUCLEOTIDE SEQUENCE [LARGE SCALE GENOMIC DNA]</scope>
    <source>
        <strain evidence="2 3">910340</strain>
    </source>
</reference>
<evidence type="ECO:0000313" key="3">
    <source>
        <dbReference type="Proteomes" id="UP000036166"/>
    </source>
</evidence>
<organism evidence="2 3">
    <name type="scientific">Parabacteroides goldsteinii</name>
    <dbReference type="NCBI Taxonomy" id="328812"/>
    <lineage>
        <taxon>Bacteria</taxon>
        <taxon>Pseudomonadati</taxon>
        <taxon>Bacteroidota</taxon>
        <taxon>Bacteroidia</taxon>
        <taxon>Bacteroidales</taxon>
        <taxon>Tannerellaceae</taxon>
        <taxon>Parabacteroides</taxon>
    </lineage>
</organism>
<feature type="transmembrane region" description="Helical" evidence="1">
    <location>
        <begin position="75"/>
        <end position="94"/>
    </location>
</feature>
<keyword evidence="1" id="KW-0472">Membrane</keyword>
<feature type="transmembrane region" description="Helical" evidence="1">
    <location>
        <begin position="148"/>
        <end position="168"/>
    </location>
</feature>
<feature type="transmembrane region" description="Helical" evidence="1">
    <location>
        <begin position="21"/>
        <end position="41"/>
    </location>
</feature>
<dbReference type="AlphaFoldDB" id="A0A0J6CTN5"/>
<evidence type="ECO:0008006" key="4">
    <source>
        <dbReference type="Google" id="ProtNLM"/>
    </source>
</evidence>
<accession>A0A0J6CTN5</accession>
<feature type="transmembrane region" description="Helical" evidence="1">
    <location>
        <begin position="174"/>
        <end position="193"/>
    </location>
</feature>
<feature type="transmembrane region" description="Helical" evidence="1">
    <location>
        <begin position="106"/>
        <end position="123"/>
    </location>
</feature>
<dbReference type="PATRIC" id="fig|328812.4.peg.2696"/>
<dbReference type="Proteomes" id="UP000036166">
    <property type="component" value="Unassembled WGS sequence"/>
</dbReference>
<dbReference type="EMBL" id="LFJV01000003">
    <property type="protein sequence ID" value="KMM35469.1"/>
    <property type="molecule type" value="Genomic_DNA"/>
</dbReference>
<evidence type="ECO:0000256" key="1">
    <source>
        <dbReference type="SAM" id="Phobius"/>
    </source>
</evidence>
<name>A0A0J6CTN5_9BACT</name>
<dbReference type="InterPro" id="IPR025367">
    <property type="entry name" value="DUF4271"/>
</dbReference>
<dbReference type="Pfam" id="PF14093">
    <property type="entry name" value="DUF4271"/>
    <property type="match status" value="1"/>
</dbReference>
<dbReference type="RefSeq" id="WP_048314116.1">
    <property type="nucleotide sequence ID" value="NZ_LFJV01000003.1"/>
</dbReference>
<evidence type="ECO:0000313" key="2">
    <source>
        <dbReference type="EMBL" id="KMM35469.1"/>
    </source>
</evidence>
<feature type="transmembrane region" description="Helical" evidence="1">
    <location>
        <begin position="205"/>
        <end position="225"/>
    </location>
</feature>
<keyword evidence="1" id="KW-0812">Transmembrane</keyword>
<sequence>MDMFEGYVGIRLWDGQLVDDVIFSLLLSLLIAFAIIFRSNFQHFVKMLKDVVYLKERQNLFDETIGKSGSFFRNFMTFQSLFLCSIALFAIARARGMVNHLGEKEVLFAILIIFSVLFLFYQFKQLSYYLLGFVFSPPDKYKFWKKNYNAIMGSWGMLLYIPVVWLMFVGSKTLAPVILFCIFYFLCRFVIIYKTIRIFHKNNVGFLYISLYLCTQEILPLIFLYEGMIFLYNFIETSTLWH</sequence>